<organism evidence="1 2">
    <name type="scientific">Streptomyces argyrophylli</name>
    <dbReference type="NCBI Taxonomy" id="2726118"/>
    <lineage>
        <taxon>Bacteria</taxon>
        <taxon>Bacillati</taxon>
        <taxon>Actinomycetota</taxon>
        <taxon>Actinomycetes</taxon>
        <taxon>Kitasatosporales</taxon>
        <taxon>Streptomycetaceae</taxon>
        <taxon>Streptomyces</taxon>
    </lineage>
</organism>
<dbReference type="Gene3D" id="2.40.30.100">
    <property type="entry name" value="AF2212/PG0164-like"/>
    <property type="match status" value="1"/>
</dbReference>
<dbReference type="InterPro" id="IPR015018">
    <property type="entry name" value="DUF1905"/>
</dbReference>
<sequence length="95" mass="10029">MELSFAGRVVEWRGPAPYYFVAVPGQESADIGEVAAQATYGWGAVPVTARIGTTGFTTSLFPKDGAYLLPLKKAVRTPEGLAVGDTVAVELTVRL</sequence>
<proteinExistence type="predicted"/>
<keyword evidence="2" id="KW-1185">Reference proteome</keyword>
<dbReference type="Pfam" id="PF08922">
    <property type="entry name" value="DUF1905"/>
    <property type="match status" value="1"/>
</dbReference>
<gene>
    <name evidence="1" type="ORF">HKX69_32560</name>
</gene>
<dbReference type="RefSeq" id="WP_171159057.1">
    <property type="nucleotide sequence ID" value="NZ_CP053189.1"/>
</dbReference>
<accession>A0A6M4PRM3</accession>
<dbReference type="AlphaFoldDB" id="A0A6M4PRM3"/>
<dbReference type="EMBL" id="CP053189">
    <property type="protein sequence ID" value="QJS13661.1"/>
    <property type="molecule type" value="Genomic_DNA"/>
</dbReference>
<evidence type="ECO:0000313" key="1">
    <source>
        <dbReference type="EMBL" id="QJS13661.1"/>
    </source>
</evidence>
<dbReference type="Proteomes" id="UP000502641">
    <property type="component" value="Chromosome"/>
</dbReference>
<dbReference type="KEGG" id="sarg:HKX69_32560"/>
<dbReference type="SUPFAM" id="SSF141694">
    <property type="entry name" value="AF2212/PG0164-like"/>
    <property type="match status" value="1"/>
</dbReference>
<dbReference type="InterPro" id="IPR037079">
    <property type="entry name" value="AF2212/PG0164-like_sf"/>
</dbReference>
<evidence type="ECO:0000313" key="2">
    <source>
        <dbReference type="Proteomes" id="UP000502641"/>
    </source>
</evidence>
<reference evidence="1 2" key="1">
    <citation type="submission" date="2020-05" db="EMBL/GenBank/DDBJ databases">
        <authorList>
            <person name="Li K."/>
        </authorList>
    </citation>
    <scope>NUCLEOTIDE SEQUENCE [LARGE SCALE GENOMIC DNA]</scope>
    <source>
        <strain evidence="2">jing01</strain>
    </source>
</reference>
<name>A0A6M4PRM3_9ACTN</name>
<protein>
    <submittedName>
        <fullName evidence="1">DUF1905 domain-containing protein</fullName>
    </submittedName>
</protein>